<organism evidence="5 6">
    <name type="scientific">Streptomyces longispororuber</name>
    <dbReference type="NCBI Taxonomy" id="68230"/>
    <lineage>
        <taxon>Bacteria</taxon>
        <taxon>Bacillati</taxon>
        <taxon>Actinomycetota</taxon>
        <taxon>Actinomycetes</taxon>
        <taxon>Kitasatosporales</taxon>
        <taxon>Streptomycetaceae</taxon>
        <taxon>Streptomyces</taxon>
    </lineage>
</organism>
<dbReference type="Proteomes" id="UP000608024">
    <property type="component" value="Unassembled WGS sequence"/>
</dbReference>
<dbReference type="Pfam" id="PF13404">
    <property type="entry name" value="HTH_AsnC-type"/>
    <property type="match status" value="2"/>
</dbReference>
<accession>A0A919ABS9</accession>
<dbReference type="GO" id="GO:0005829">
    <property type="term" value="C:cytosol"/>
    <property type="evidence" value="ECO:0007669"/>
    <property type="project" value="TreeGrafter"/>
</dbReference>
<reference evidence="5" key="2">
    <citation type="submission" date="2020-09" db="EMBL/GenBank/DDBJ databases">
        <authorList>
            <person name="Sun Q."/>
            <person name="Ohkuma M."/>
        </authorList>
    </citation>
    <scope>NUCLEOTIDE SEQUENCE</scope>
    <source>
        <strain evidence="5">JCM 4784</strain>
    </source>
</reference>
<keyword evidence="6" id="KW-1185">Reference proteome</keyword>
<keyword evidence="2" id="KW-0238">DNA-binding</keyword>
<dbReference type="SUPFAM" id="SSF46785">
    <property type="entry name" value="Winged helix' DNA-binding domain"/>
    <property type="match status" value="2"/>
</dbReference>
<dbReference type="Pfam" id="PF01037">
    <property type="entry name" value="AsnC_trans_reg"/>
    <property type="match status" value="1"/>
</dbReference>
<dbReference type="InterPro" id="IPR019887">
    <property type="entry name" value="Tscrpt_reg_AsnC/Lrp_C"/>
</dbReference>
<dbReference type="SUPFAM" id="SSF54909">
    <property type="entry name" value="Dimeric alpha+beta barrel"/>
    <property type="match status" value="1"/>
</dbReference>
<dbReference type="EMBL" id="BNBT01000229">
    <property type="protein sequence ID" value="GHE97585.1"/>
    <property type="molecule type" value="Genomic_DNA"/>
</dbReference>
<comment type="caution">
    <text evidence="5">The sequence shown here is derived from an EMBL/GenBank/DDBJ whole genome shotgun (WGS) entry which is preliminary data.</text>
</comment>
<dbReference type="InterPro" id="IPR011008">
    <property type="entry name" value="Dimeric_a/b-barrel"/>
</dbReference>
<evidence type="ECO:0000313" key="6">
    <source>
        <dbReference type="Proteomes" id="UP000608024"/>
    </source>
</evidence>
<dbReference type="GO" id="GO:0043200">
    <property type="term" value="P:response to amino acid"/>
    <property type="evidence" value="ECO:0007669"/>
    <property type="project" value="TreeGrafter"/>
</dbReference>
<sequence length="318" mass="33559">MAGETSEDVLDERDQRLVAALQCDGRLAADRAAEVLGLSPRVVHRRWAALLGDGTVRVVGLPAQPVPPAGMTLRIKVLRGRTEMIAKALAEREDVPFVDLSAGGDEISAILLADTAAPHRLLHRQLPATNAVTSVDAQTVLHVFKGAQDWRHDVLTAAERGALTPDFADPGAQADRGDATDRALLAALAEDGRAPAAAVARATGHPESTVRRRLADLRACGLLRTHVHVDARRLGLPVDANLLMRVAPGRLDAVGRTLAAHPAVHGALATTGRANLHVAVWLPDLPALYAFLTREVGALDVAAVETLLVGRAVKRPGA</sequence>
<dbReference type="SMART" id="SM00344">
    <property type="entry name" value="HTH_ASNC"/>
    <property type="match status" value="1"/>
</dbReference>
<dbReference type="InterPro" id="IPR019888">
    <property type="entry name" value="Tscrpt_reg_AsnC-like"/>
</dbReference>
<dbReference type="InterPro" id="IPR000485">
    <property type="entry name" value="AsnC-type_HTH_dom"/>
</dbReference>
<dbReference type="InterPro" id="IPR036388">
    <property type="entry name" value="WH-like_DNA-bd_sf"/>
</dbReference>
<gene>
    <name evidence="5" type="primary">asnC</name>
    <name evidence="5" type="ORF">GCM10018785_72560</name>
</gene>
<proteinExistence type="predicted"/>
<dbReference type="InterPro" id="IPR036390">
    <property type="entry name" value="WH_DNA-bd_sf"/>
</dbReference>
<dbReference type="GO" id="GO:0043565">
    <property type="term" value="F:sequence-specific DNA binding"/>
    <property type="evidence" value="ECO:0007669"/>
    <property type="project" value="InterPro"/>
</dbReference>
<dbReference type="RefSeq" id="WP_190140475.1">
    <property type="nucleotide sequence ID" value="NZ_BNBT01000229.1"/>
</dbReference>
<dbReference type="Gene3D" id="3.30.70.920">
    <property type="match status" value="1"/>
</dbReference>
<dbReference type="PANTHER" id="PTHR30154:SF34">
    <property type="entry name" value="TRANSCRIPTIONAL REGULATOR AZLB"/>
    <property type="match status" value="1"/>
</dbReference>
<dbReference type="PANTHER" id="PTHR30154">
    <property type="entry name" value="LEUCINE-RESPONSIVE REGULATORY PROTEIN"/>
    <property type="match status" value="1"/>
</dbReference>
<evidence type="ECO:0000256" key="2">
    <source>
        <dbReference type="ARBA" id="ARBA00023125"/>
    </source>
</evidence>
<dbReference type="PROSITE" id="PS50956">
    <property type="entry name" value="HTH_ASNC_2"/>
    <property type="match status" value="1"/>
</dbReference>
<keyword evidence="3" id="KW-0804">Transcription</keyword>
<evidence type="ECO:0000256" key="3">
    <source>
        <dbReference type="ARBA" id="ARBA00023163"/>
    </source>
</evidence>
<keyword evidence="1" id="KW-0805">Transcription regulation</keyword>
<name>A0A919ABS9_9ACTN</name>
<feature type="domain" description="HTH asnC-type" evidence="4">
    <location>
        <begin position="178"/>
        <end position="237"/>
    </location>
</feature>
<protein>
    <submittedName>
        <fullName evidence="5">AsnC family transcriptional regulator</fullName>
    </submittedName>
</protein>
<evidence type="ECO:0000259" key="4">
    <source>
        <dbReference type="PROSITE" id="PS50956"/>
    </source>
</evidence>
<reference evidence="5" key="1">
    <citation type="journal article" date="2014" name="Int. J. Syst. Evol. Microbiol.">
        <title>Complete genome sequence of Corynebacterium casei LMG S-19264T (=DSM 44701T), isolated from a smear-ripened cheese.</title>
        <authorList>
            <consortium name="US DOE Joint Genome Institute (JGI-PGF)"/>
            <person name="Walter F."/>
            <person name="Albersmeier A."/>
            <person name="Kalinowski J."/>
            <person name="Ruckert C."/>
        </authorList>
    </citation>
    <scope>NUCLEOTIDE SEQUENCE</scope>
    <source>
        <strain evidence="5">JCM 4784</strain>
    </source>
</reference>
<dbReference type="Gene3D" id="1.10.10.10">
    <property type="entry name" value="Winged helix-like DNA-binding domain superfamily/Winged helix DNA-binding domain"/>
    <property type="match status" value="2"/>
</dbReference>
<dbReference type="AlphaFoldDB" id="A0A919ABS9"/>
<evidence type="ECO:0000256" key="1">
    <source>
        <dbReference type="ARBA" id="ARBA00023015"/>
    </source>
</evidence>
<evidence type="ECO:0000313" key="5">
    <source>
        <dbReference type="EMBL" id="GHE97585.1"/>
    </source>
</evidence>